<dbReference type="PANTHER" id="PTHR46889:SF4">
    <property type="entry name" value="TRANSPOSASE INSO FOR INSERTION SEQUENCE ELEMENT IS911B-RELATED"/>
    <property type="match status" value="1"/>
</dbReference>
<dbReference type="Gene3D" id="3.30.420.10">
    <property type="entry name" value="Ribonuclease H-like superfamily/Ribonuclease H"/>
    <property type="match status" value="1"/>
</dbReference>
<dbReference type="PANTHER" id="PTHR46889">
    <property type="entry name" value="TRANSPOSASE INSF FOR INSERTION SEQUENCE IS3B-RELATED"/>
    <property type="match status" value="1"/>
</dbReference>
<dbReference type="InterPro" id="IPR036397">
    <property type="entry name" value="RNaseH_sf"/>
</dbReference>
<dbReference type="Pfam" id="PF13276">
    <property type="entry name" value="HTH_21"/>
    <property type="match status" value="1"/>
</dbReference>
<evidence type="ECO:0000313" key="2">
    <source>
        <dbReference type="EMBL" id="CAP42780.1"/>
    </source>
</evidence>
<dbReference type="GO" id="GO:0003676">
    <property type="term" value="F:nucleic acid binding"/>
    <property type="evidence" value="ECO:0007669"/>
    <property type="project" value="InterPro"/>
</dbReference>
<dbReference type="NCBIfam" id="NF033516">
    <property type="entry name" value="transpos_IS3"/>
    <property type="match status" value="1"/>
</dbReference>
<gene>
    <name evidence="2" type="ordered locus">Bpet2438</name>
</gene>
<evidence type="ECO:0000313" key="3">
    <source>
        <dbReference type="Proteomes" id="UP000001225"/>
    </source>
</evidence>
<evidence type="ECO:0000259" key="1">
    <source>
        <dbReference type="PROSITE" id="PS50994"/>
    </source>
</evidence>
<dbReference type="GO" id="GO:0015074">
    <property type="term" value="P:DNA integration"/>
    <property type="evidence" value="ECO:0007669"/>
    <property type="project" value="InterPro"/>
</dbReference>
<dbReference type="eggNOG" id="COG2801">
    <property type="taxonomic scope" value="Bacteria"/>
</dbReference>
<dbReference type="EMBL" id="AM902716">
    <property type="protein sequence ID" value="CAP42780.1"/>
    <property type="molecule type" value="Genomic_DNA"/>
</dbReference>
<organism evidence="2 3">
    <name type="scientific">Bordetella petrii (strain ATCC BAA-461 / DSM 12804 / CCUG 43448 / CIP 107267 / Se-1111R)</name>
    <dbReference type="NCBI Taxonomy" id="340100"/>
    <lineage>
        <taxon>Bacteria</taxon>
        <taxon>Pseudomonadati</taxon>
        <taxon>Pseudomonadota</taxon>
        <taxon>Betaproteobacteria</taxon>
        <taxon>Burkholderiales</taxon>
        <taxon>Alcaligenaceae</taxon>
        <taxon>Bordetella</taxon>
    </lineage>
</organism>
<accession>A9IN29</accession>
<dbReference type="PROSITE" id="PS50994">
    <property type="entry name" value="INTEGRASE"/>
    <property type="match status" value="1"/>
</dbReference>
<sequence length="219" mass="25646">MKYAWIELHSRQWPVSLSCQVLGVSPSGYHARKVRDVDTDRPRRRISNDALLVHIKAVHAESKGEYGWPRVWKQLLVQGIRVSKDRVQRLMKLHGIKAKTKRRFKVTTDSKHSLPVAPDLLQRDFSPARPDQVWTTDITYIWTDEGWLFLTVILDLFSRQVVGWSMQPHMRTELVSDALRMAWFRRRPQAGLILHSDRGSQYCSHDFQDLLKGYGMRSR</sequence>
<proteinExistence type="predicted"/>
<feature type="domain" description="Integrase catalytic" evidence="1">
    <location>
        <begin position="126"/>
        <end position="219"/>
    </location>
</feature>
<dbReference type="KEGG" id="bpt:Bpet2438"/>
<dbReference type="STRING" id="94624.Bpet2438"/>
<dbReference type="InterPro" id="IPR025948">
    <property type="entry name" value="HTH-like_dom"/>
</dbReference>
<dbReference type="Proteomes" id="UP000001225">
    <property type="component" value="Chromosome"/>
</dbReference>
<protein>
    <submittedName>
        <fullName evidence="2">Probable transposase</fullName>
    </submittedName>
</protein>
<dbReference type="InterPro" id="IPR001584">
    <property type="entry name" value="Integrase_cat-core"/>
</dbReference>
<dbReference type="SUPFAM" id="SSF53098">
    <property type="entry name" value="Ribonuclease H-like"/>
    <property type="match status" value="1"/>
</dbReference>
<dbReference type="InterPro" id="IPR048020">
    <property type="entry name" value="Transpos_IS3"/>
</dbReference>
<dbReference type="InterPro" id="IPR012337">
    <property type="entry name" value="RNaseH-like_sf"/>
</dbReference>
<dbReference type="AlphaFoldDB" id="A9IN29"/>
<reference evidence="2 3" key="1">
    <citation type="journal article" date="2008" name="BMC Genomics">
        <title>The missing link: Bordetella petrii is endowed with both the metabolic versatility of environmental bacteria and virulence traits of pathogenic Bordetellae.</title>
        <authorList>
            <person name="Gross R."/>
            <person name="Guzman C.A."/>
            <person name="Sebaihia M."/>
            <person name="Martins Dos Santos V.A."/>
            <person name="Pieper D.H."/>
            <person name="Koebnik R."/>
            <person name="Lechner M."/>
            <person name="Bartels D."/>
            <person name="Buhrmester J."/>
            <person name="Choudhuri J.V."/>
            <person name="Ebensen T."/>
            <person name="Gaigalat L."/>
            <person name="Herrmann S."/>
            <person name="Khachane A.N."/>
            <person name="Larisch C."/>
            <person name="Link S."/>
            <person name="Linke B."/>
            <person name="Meyer F."/>
            <person name="Mormann S."/>
            <person name="Nakunst D."/>
            <person name="Rueckert C."/>
            <person name="Schneiker-Bekel S."/>
            <person name="Schulze K."/>
            <person name="Vorhoelter F.J."/>
            <person name="Yevsa T."/>
            <person name="Engle J.T."/>
            <person name="Goldman W.E."/>
            <person name="Puehler A."/>
            <person name="Goebel U.B."/>
            <person name="Goesmann A."/>
            <person name="Bloecker H."/>
            <person name="Kaiser O."/>
            <person name="Martinez-Arias R."/>
        </authorList>
    </citation>
    <scope>NUCLEOTIDE SEQUENCE [LARGE SCALE GENOMIC DNA]</scope>
    <source>
        <strain evidence="3">ATCC BAA-461 / DSM 12804 / CCUG 43448 / CIP 107267 / Se-1111R</strain>
    </source>
</reference>
<name>A9IN29_BORPD</name>
<dbReference type="Pfam" id="PF00665">
    <property type="entry name" value="rve"/>
    <property type="match status" value="1"/>
</dbReference>
<dbReference type="InterPro" id="IPR050900">
    <property type="entry name" value="Transposase_IS3/IS150/IS904"/>
</dbReference>
<keyword evidence="3" id="KW-1185">Reference proteome</keyword>